<evidence type="ECO:0000313" key="2">
    <source>
        <dbReference type="Proteomes" id="UP000292564"/>
    </source>
</evidence>
<name>A0A4Q7ZF45_9ACTN</name>
<comment type="caution">
    <text evidence="1">The sequence shown here is derived from an EMBL/GenBank/DDBJ whole genome shotgun (WGS) entry which is preliminary data.</text>
</comment>
<organism evidence="1 2">
    <name type="scientific">Krasilnikovia cinnamomea</name>
    <dbReference type="NCBI Taxonomy" id="349313"/>
    <lineage>
        <taxon>Bacteria</taxon>
        <taxon>Bacillati</taxon>
        <taxon>Actinomycetota</taxon>
        <taxon>Actinomycetes</taxon>
        <taxon>Micromonosporales</taxon>
        <taxon>Micromonosporaceae</taxon>
        <taxon>Krasilnikovia</taxon>
    </lineage>
</organism>
<evidence type="ECO:0000313" key="1">
    <source>
        <dbReference type="EMBL" id="RZU48743.1"/>
    </source>
</evidence>
<gene>
    <name evidence="1" type="ORF">EV385_0467</name>
</gene>
<keyword evidence="2" id="KW-1185">Reference proteome</keyword>
<proteinExistence type="predicted"/>
<sequence length="401" mass="42699">MGGPAEFWLRVDWKDAVVRVYAQSYTVTVQEETDAQAVADLLAARGHRLVAVRPVVNSAFEPEVNGWWRVFSLVVDPPTGGDLPVEPTAEIRAVGAIARRFRGVVTNSYGNRADLLVRIFNRDGLVHEVSQEESEAVRAPIRAVEPAVAAVVLPEGLRCGPFGARGKVLRAALEAVAQATTDATPAQVRLAPTGYEDAGDLLATLHDQAMHQGTCRAWTAGAVPLFAAIVADERVSDPYVAEALALLYEMAIVGRRQMAWRADKSVALGQPEAEGGDESAARAAVVAVMPALPVGRSELTDFVLGALAAAAGSTAPPGLDQIARDYPAREPAVALIHSLSTGDPNAIGSALADLKRVRPDLVDASESPHAPVEYLALELLSGLVEWEIGHARMVSRRLWSR</sequence>
<protein>
    <submittedName>
        <fullName evidence="1">Uncharacterized protein</fullName>
    </submittedName>
</protein>
<reference evidence="1 2" key="1">
    <citation type="submission" date="2019-02" db="EMBL/GenBank/DDBJ databases">
        <title>Sequencing the genomes of 1000 actinobacteria strains.</title>
        <authorList>
            <person name="Klenk H.-P."/>
        </authorList>
    </citation>
    <scope>NUCLEOTIDE SEQUENCE [LARGE SCALE GENOMIC DNA]</scope>
    <source>
        <strain evidence="1 2">DSM 45162</strain>
    </source>
</reference>
<dbReference type="Proteomes" id="UP000292564">
    <property type="component" value="Unassembled WGS sequence"/>
</dbReference>
<dbReference type="AlphaFoldDB" id="A0A4Q7ZF45"/>
<dbReference type="EMBL" id="SHKY01000001">
    <property type="protein sequence ID" value="RZU48743.1"/>
    <property type="molecule type" value="Genomic_DNA"/>
</dbReference>
<accession>A0A4Q7ZF45</accession>